<evidence type="ECO:0000313" key="8">
    <source>
        <dbReference type="Proteomes" id="UP000004129"/>
    </source>
</evidence>
<evidence type="ECO:0000256" key="5">
    <source>
        <dbReference type="SAM" id="SignalP"/>
    </source>
</evidence>
<sequence length="396" mass="41967">MKGVSFMIFGGRALRLAAALVGTALLGSALAGCGDDAAKSDEIRIGANFEMTGNTANYGTSTLEGLKLAIKEANDAGGINGKKIVLVEADNKSEAAESINAATKLISDDHVRAIVGPATTGNVIAESQVATDNKVPVIAPDATAVDVTVENGTVKPWIFRSCFIDPQQGDVMAKFALDTLKAKTAVIYIDNSTDYSKSLAEVFTKVFTAGGGQVLMTEGFLAKDQDFKATLTRLRAANADVIFVPAYYEEVGKIVKQAREIGITAPIIGTDGWDDPKVAELAGAAALNNTYFSTHYSDKDESVRPFIEAFQKEYNHAPNVFAALGYDAGKLLVDALKRAGSDDPEALRKAIEETKNLVVGTGTITMDAQHNPIKQAVILENKDGDRVVVAKIMPSM</sequence>
<comment type="caution">
    <text evidence="7">The sequence shown here is derived from an EMBL/GenBank/DDBJ whole genome shotgun (WGS) entry which is preliminary data.</text>
</comment>
<protein>
    <recommendedName>
        <fullName evidence="6">Leucine-binding protein domain-containing protein</fullName>
    </recommendedName>
</protein>
<organism evidence="7 8">
    <name type="scientific">Selenomonas infelix ATCC 43532</name>
    <dbReference type="NCBI Taxonomy" id="679201"/>
    <lineage>
        <taxon>Bacteria</taxon>
        <taxon>Bacillati</taxon>
        <taxon>Bacillota</taxon>
        <taxon>Negativicutes</taxon>
        <taxon>Selenomonadales</taxon>
        <taxon>Selenomonadaceae</taxon>
        <taxon>Selenomonas</taxon>
    </lineage>
</organism>
<dbReference type="STRING" id="679201.HMPREF9334_01623"/>
<keyword evidence="4" id="KW-0029">Amino-acid transport</keyword>
<dbReference type="Gene3D" id="3.40.50.2300">
    <property type="match status" value="2"/>
</dbReference>
<feature type="chain" id="PRO_5039623603" description="Leucine-binding protein domain-containing protein" evidence="5">
    <location>
        <begin position="32"/>
        <end position="396"/>
    </location>
</feature>
<dbReference type="InterPro" id="IPR051010">
    <property type="entry name" value="BCAA_transport"/>
</dbReference>
<dbReference type="HOGENOM" id="CLU_027128_6_1_9"/>
<accession>G5GQU2</accession>
<dbReference type="PATRIC" id="fig|679201.3.peg.1638"/>
<name>G5GQU2_9FIRM</name>
<evidence type="ECO:0000256" key="4">
    <source>
        <dbReference type="ARBA" id="ARBA00022970"/>
    </source>
</evidence>
<keyword evidence="2" id="KW-0813">Transport</keyword>
<dbReference type="PRINTS" id="PR00337">
    <property type="entry name" value="LEUILEVALBP"/>
</dbReference>
<dbReference type="PANTHER" id="PTHR30483:SF6">
    <property type="entry name" value="PERIPLASMIC BINDING PROTEIN OF ABC TRANSPORTER FOR NATURAL AMINO ACIDS"/>
    <property type="match status" value="1"/>
</dbReference>
<gene>
    <name evidence="7" type="ORF">HMPREF9334_01623</name>
</gene>
<dbReference type="InterPro" id="IPR028081">
    <property type="entry name" value="Leu-bd"/>
</dbReference>
<evidence type="ECO:0000259" key="6">
    <source>
        <dbReference type="Pfam" id="PF13458"/>
    </source>
</evidence>
<feature type="signal peptide" evidence="5">
    <location>
        <begin position="1"/>
        <end position="31"/>
    </location>
</feature>
<dbReference type="GO" id="GO:0006865">
    <property type="term" value="P:amino acid transport"/>
    <property type="evidence" value="ECO:0007669"/>
    <property type="project" value="UniProtKB-KW"/>
</dbReference>
<dbReference type="AlphaFoldDB" id="G5GQU2"/>
<dbReference type="Pfam" id="PF13458">
    <property type="entry name" value="Peripla_BP_6"/>
    <property type="match status" value="1"/>
</dbReference>
<keyword evidence="8" id="KW-1185">Reference proteome</keyword>
<evidence type="ECO:0000256" key="1">
    <source>
        <dbReference type="ARBA" id="ARBA00010062"/>
    </source>
</evidence>
<keyword evidence="3 5" id="KW-0732">Signal</keyword>
<comment type="similarity">
    <text evidence="1">Belongs to the leucine-binding protein family.</text>
</comment>
<dbReference type="EMBL" id="ACZM01000015">
    <property type="protein sequence ID" value="EHG20727.1"/>
    <property type="molecule type" value="Genomic_DNA"/>
</dbReference>
<dbReference type="SUPFAM" id="SSF53822">
    <property type="entry name" value="Periplasmic binding protein-like I"/>
    <property type="match status" value="1"/>
</dbReference>
<dbReference type="eggNOG" id="COG0683">
    <property type="taxonomic scope" value="Bacteria"/>
</dbReference>
<feature type="domain" description="Leucine-binding protein" evidence="6">
    <location>
        <begin position="42"/>
        <end position="377"/>
    </location>
</feature>
<dbReference type="CDD" id="cd06347">
    <property type="entry name" value="PBP1_ABC_LivK_ligand_binding-like"/>
    <property type="match status" value="1"/>
</dbReference>
<reference evidence="7 8" key="1">
    <citation type="submission" date="2011-08" db="EMBL/GenBank/DDBJ databases">
        <title>The Genome Sequence of Selenomonas infelix ATCC 43532.</title>
        <authorList>
            <consortium name="The Broad Institute Genome Sequencing Platform"/>
            <person name="Earl A."/>
            <person name="Ward D."/>
            <person name="Feldgarden M."/>
            <person name="Gevers D."/>
            <person name="Izard J."/>
            <person name="Blanton J.M."/>
            <person name="Baranova O.V."/>
            <person name="Dewhirst F.E."/>
            <person name="Young S.K."/>
            <person name="Zeng Q."/>
            <person name="Gargeya S."/>
            <person name="Fitzgerald M."/>
            <person name="Haas B."/>
            <person name="Abouelleil A."/>
            <person name="Alvarado L."/>
            <person name="Arachchi H.M."/>
            <person name="Berlin A."/>
            <person name="Brown A."/>
            <person name="Chapman S.B."/>
            <person name="Chen Z."/>
            <person name="Dunbar C."/>
            <person name="Freedman E."/>
            <person name="Gearin G."/>
            <person name="Gellesch M."/>
            <person name="Goldberg J."/>
            <person name="Griggs A."/>
            <person name="Gujja S."/>
            <person name="Heiman D."/>
            <person name="Howarth C."/>
            <person name="Larson L."/>
            <person name="Lui A."/>
            <person name="MacDonald P.J.P."/>
            <person name="Montmayeur A."/>
            <person name="Murphy C."/>
            <person name="Neiman D."/>
            <person name="Pearson M."/>
            <person name="Priest M."/>
            <person name="Roberts A."/>
            <person name="Saif S."/>
            <person name="Shea T."/>
            <person name="Shenoy N."/>
            <person name="Sisk P."/>
            <person name="Stolte C."/>
            <person name="Sykes S."/>
            <person name="Wortman J."/>
            <person name="Nusbaum C."/>
            <person name="Birren B."/>
        </authorList>
    </citation>
    <scope>NUCLEOTIDE SEQUENCE [LARGE SCALE GENOMIC DNA]</scope>
    <source>
        <strain evidence="7 8">ATCC 43532</strain>
    </source>
</reference>
<evidence type="ECO:0000256" key="3">
    <source>
        <dbReference type="ARBA" id="ARBA00022729"/>
    </source>
</evidence>
<dbReference type="PROSITE" id="PS51257">
    <property type="entry name" value="PROKAR_LIPOPROTEIN"/>
    <property type="match status" value="1"/>
</dbReference>
<dbReference type="Proteomes" id="UP000004129">
    <property type="component" value="Unassembled WGS sequence"/>
</dbReference>
<dbReference type="PANTHER" id="PTHR30483">
    <property type="entry name" value="LEUCINE-SPECIFIC-BINDING PROTEIN"/>
    <property type="match status" value="1"/>
</dbReference>
<dbReference type="InterPro" id="IPR028082">
    <property type="entry name" value="Peripla_BP_I"/>
</dbReference>
<evidence type="ECO:0000313" key="7">
    <source>
        <dbReference type="EMBL" id="EHG20727.1"/>
    </source>
</evidence>
<evidence type="ECO:0000256" key="2">
    <source>
        <dbReference type="ARBA" id="ARBA00022448"/>
    </source>
</evidence>
<dbReference type="InterPro" id="IPR000709">
    <property type="entry name" value="Leu_Ile_Val-bd"/>
</dbReference>
<proteinExistence type="inferred from homology"/>